<evidence type="ECO:0000256" key="6">
    <source>
        <dbReference type="ARBA" id="ARBA00023242"/>
    </source>
</evidence>
<dbReference type="Pfam" id="PF23240">
    <property type="entry name" value="HAT_PRP39_N"/>
    <property type="match status" value="1"/>
</dbReference>
<feature type="domain" description="RRM" evidence="10">
    <location>
        <begin position="614"/>
        <end position="691"/>
    </location>
</feature>
<protein>
    <recommendedName>
        <fullName evidence="10">RRM domain-containing protein</fullName>
    </recommendedName>
</protein>
<evidence type="ECO:0000313" key="11">
    <source>
        <dbReference type="EnsemblMetazoa" id="SMAR003818-PA"/>
    </source>
</evidence>
<feature type="compositionally biased region" description="Basic and acidic residues" evidence="9">
    <location>
        <begin position="763"/>
        <end position="772"/>
    </location>
</feature>
<dbReference type="PROSITE" id="PS50102">
    <property type="entry name" value="RRM"/>
    <property type="match status" value="2"/>
</dbReference>
<keyword evidence="8" id="KW-0175">Coiled coil</keyword>
<dbReference type="SUPFAM" id="SSF54928">
    <property type="entry name" value="RNA-binding domain, RBD"/>
    <property type="match status" value="2"/>
</dbReference>
<dbReference type="Gene3D" id="1.25.40.10">
    <property type="entry name" value="Tetratricopeptide repeat domain"/>
    <property type="match status" value="1"/>
</dbReference>
<dbReference type="InterPro" id="IPR034217">
    <property type="entry name" value="SART3_RRM1"/>
</dbReference>
<keyword evidence="3" id="KW-0677">Repeat</keyword>
<comment type="subcellular location">
    <subcellularLocation>
        <location evidence="1">Nucleus</location>
    </subcellularLocation>
</comment>
<sequence>MAQFEMDVDMQQDDDSSTDSSNSSDNDEELWQQIADLEKQVKIHQIEPIDAHRAPKSVDLWLEYVQFSIGQMGMADGILNVRNIFERAITAAGIHFVKGHVIWEAYREFENAVLSTLESSPDSDLSDTQQEEYQQQKNRITNLFKRQLGVPLIDMESTLDEYKSWLDAVDTALENTYQKAAAKLEKIKPFEDALLSAIPPRLIEYESYIDFELTANDPPRIQCLFERALAENCLNSDLWLKYIKYLETKLKINTISLPVLERSVRNCPWSVKLWQIYLRAMERYEQSHENIKEIVDRALKSGFTSAEEFQQVWLTFLDYLRRRIKWENEHSNELEELRTNFLKAQNHIIEYFAPILRYWARIEAYRCNNMAKSRELWQQVLSLGNNIHSAQLWLEYTSLERSRGDEKNLRNLYQKALQTVHDWPESIGEAWMSFESEQGTLYQWETAANKYDSRMKIIEAKRKKMETEAELVKKEKLVGKHQKSQLKRKMDKSKAVVDDDVEQHGETIEHDSSKDDFTIFLSNLAYNPDEDKIKEIFTDVGEVVQLRIVKDYKGRGKGFGYLQFKTKEAVTEALKKDREALNGRPMFVSRCEDKKKRGNSAENKLKFSTEVEKNKLFVRGLPFTTTKDELTEMFKVFGELTDVRIVTYRNGHSKGLAYVDYQNEKSAAEAVQKLDGFKMNDKEISVAISAPPKRQTGGRGDSKPFLGGGRVDTATGRGRGRTQVSLLPRALQRAKIETTTTEDDKMNGSQNGTSASGSQKSNADFREMLLKK</sequence>
<dbReference type="GO" id="GO:0005634">
    <property type="term" value="C:nucleus"/>
    <property type="evidence" value="ECO:0007669"/>
    <property type="project" value="UniProtKB-SubCell"/>
</dbReference>
<dbReference type="GO" id="GO:0006397">
    <property type="term" value="P:mRNA processing"/>
    <property type="evidence" value="ECO:0007669"/>
    <property type="project" value="UniProtKB-KW"/>
</dbReference>
<dbReference type="PhylomeDB" id="T1IRW8"/>
<keyword evidence="12" id="KW-1185">Reference proteome</keyword>
<evidence type="ECO:0000256" key="9">
    <source>
        <dbReference type="SAM" id="MobiDB-lite"/>
    </source>
</evidence>
<dbReference type="InterPro" id="IPR003954">
    <property type="entry name" value="RRM_euk-type"/>
</dbReference>
<feature type="domain" description="RRM" evidence="10">
    <location>
        <begin position="517"/>
        <end position="603"/>
    </location>
</feature>
<name>T1IRW8_STRMM</name>
<dbReference type="PANTHER" id="PTHR17204">
    <property type="entry name" value="PRE-MRNA PROCESSING PROTEIN PRP39-RELATED"/>
    <property type="match status" value="1"/>
</dbReference>
<dbReference type="Proteomes" id="UP000014500">
    <property type="component" value="Unassembled WGS sequence"/>
</dbReference>
<dbReference type="GO" id="GO:0008380">
    <property type="term" value="P:RNA splicing"/>
    <property type="evidence" value="ECO:0007669"/>
    <property type="project" value="UniProtKB-KW"/>
</dbReference>
<evidence type="ECO:0000256" key="8">
    <source>
        <dbReference type="SAM" id="Coils"/>
    </source>
</evidence>
<dbReference type="SMART" id="SM00360">
    <property type="entry name" value="RRM"/>
    <property type="match status" value="2"/>
</dbReference>
<dbReference type="InterPro" id="IPR003107">
    <property type="entry name" value="HAT"/>
</dbReference>
<evidence type="ECO:0000256" key="1">
    <source>
        <dbReference type="ARBA" id="ARBA00004123"/>
    </source>
</evidence>
<dbReference type="EMBL" id="JH431397">
    <property type="status" value="NOT_ANNOTATED_CDS"/>
    <property type="molecule type" value="Genomic_DNA"/>
</dbReference>
<dbReference type="HOGENOM" id="CLU_007172_1_1_1"/>
<feature type="compositionally biased region" description="Acidic residues" evidence="9">
    <location>
        <begin position="1"/>
        <end position="17"/>
    </location>
</feature>
<dbReference type="InterPro" id="IPR035979">
    <property type="entry name" value="RBD_domain_sf"/>
</dbReference>
<evidence type="ECO:0000256" key="5">
    <source>
        <dbReference type="ARBA" id="ARBA00023187"/>
    </source>
</evidence>
<organism evidence="11 12">
    <name type="scientific">Strigamia maritima</name>
    <name type="common">European centipede</name>
    <name type="synonym">Geophilus maritimus</name>
    <dbReference type="NCBI Taxonomy" id="126957"/>
    <lineage>
        <taxon>Eukaryota</taxon>
        <taxon>Metazoa</taxon>
        <taxon>Ecdysozoa</taxon>
        <taxon>Arthropoda</taxon>
        <taxon>Myriapoda</taxon>
        <taxon>Chilopoda</taxon>
        <taxon>Pleurostigmophora</taxon>
        <taxon>Geophilomorpha</taxon>
        <taxon>Linotaeniidae</taxon>
        <taxon>Strigamia</taxon>
    </lineage>
</organism>
<dbReference type="AlphaFoldDB" id="T1IRW8"/>
<dbReference type="Pfam" id="PF23241">
    <property type="entry name" value="HAT_PRP39_C"/>
    <property type="match status" value="1"/>
</dbReference>
<feature type="coiled-coil region" evidence="8">
    <location>
        <begin position="448"/>
        <end position="477"/>
    </location>
</feature>
<evidence type="ECO:0000256" key="2">
    <source>
        <dbReference type="ARBA" id="ARBA00022664"/>
    </source>
</evidence>
<dbReference type="InterPro" id="IPR000504">
    <property type="entry name" value="RRM_dom"/>
</dbReference>
<dbReference type="SUPFAM" id="SSF48452">
    <property type="entry name" value="TPR-like"/>
    <property type="match status" value="1"/>
</dbReference>
<evidence type="ECO:0000256" key="7">
    <source>
        <dbReference type="PROSITE-ProRule" id="PRU00176"/>
    </source>
</evidence>
<dbReference type="EnsemblMetazoa" id="SMAR003818-RA">
    <property type="protein sequence ID" value="SMAR003818-PA"/>
    <property type="gene ID" value="SMAR003818"/>
</dbReference>
<dbReference type="OMA" id="LWARYIL"/>
<feature type="region of interest" description="Disordered" evidence="9">
    <location>
        <begin position="1"/>
        <end position="28"/>
    </location>
</feature>
<dbReference type="PANTHER" id="PTHR17204:SF25">
    <property type="entry name" value="RRM DOMAIN-CONTAINING PROTEIN"/>
    <property type="match status" value="1"/>
</dbReference>
<dbReference type="STRING" id="126957.T1IRW8"/>
<accession>T1IRW8</accession>
<dbReference type="GO" id="GO:0003723">
    <property type="term" value="F:RNA binding"/>
    <property type="evidence" value="ECO:0007669"/>
    <property type="project" value="UniProtKB-UniRule"/>
</dbReference>
<evidence type="ECO:0000256" key="4">
    <source>
        <dbReference type="ARBA" id="ARBA00022884"/>
    </source>
</evidence>
<keyword evidence="5" id="KW-0508">mRNA splicing</keyword>
<keyword evidence="6" id="KW-0539">Nucleus</keyword>
<dbReference type="Pfam" id="PF00076">
    <property type="entry name" value="RRM_1"/>
    <property type="match status" value="2"/>
</dbReference>
<keyword evidence="4 7" id="KW-0694">RNA-binding</keyword>
<feature type="region of interest" description="Disordered" evidence="9">
    <location>
        <begin position="689"/>
        <end position="772"/>
    </location>
</feature>
<dbReference type="SMART" id="SM00386">
    <property type="entry name" value="HAT"/>
    <property type="match status" value="6"/>
</dbReference>
<dbReference type="SMART" id="SM00361">
    <property type="entry name" value="RRM_1"/>
    <property type="match status" value="1"/>
</dbReference>
<dbReference type="eggNOG" id="KOG0128">
    <property type="taxonomic scope" value="Eukaryota"/>
</dbReference>
<dbReference type="CDD" id="cd12391">
    <property type="entry name" value="RRM1_SART3"/>
    <property type="match status" value="1"/>
</dbReference>
<reference evidence="12" key="1">
    <citation type="submission" date="2011-05" db="EMBL/GenBank/DDBJ databases">
        <authorList>
            <person name="Richards S.R."/>
            <person name="Qu J."/>
            <person name="Jiang H."/>
            <person name="Jhangiani S.N."/>
            <person name="Agravi P."/>
            <person name="Goodspeed R."/>
            <person name="Gross S."/>
            <person name="Mandapat C."/>
            <person name="Jackson L."/>
            <person name="Mathew T."/>
            <person name="Pu L."/>
            <person name="Thornton R."/>
            <person name="Saada N."/>
            <person name="Wilczek-Boney K.B."/>
            <person name="Lee S."/>
            <person name="Kovar C."/>
            <person name="Wu Y."/>
            <person name="Scherer S.E."/>
            <person name="Worley K.C."/>
            <person name="Muzny D.M."/>
            <person name="Gibbs R."/>
        </authorList>
    </citation>
    <scope>NUCLEOTIDE SEQUENCE</scope>
    <source>
        <strain evidence="12">Brora</strain>
    </source>
</reference>
<dbReference type="Pfam" id="PF16605">
    <property type="entry name" value="LSM_int_assoc"/>
    <property type="match status" value="1"/>
</dbReference>
<proteinExistence type="predicted"/>
<evidence type="ECO:0000313" key="12">
    <source>
        <dbReference type="Proteomes" id="UP000014500"/>
    </source>
</evidence>
<dbReference type="InterPro" id="IPR059164">
    <property type="entry name" value="HAT_PRP39_C"/>
</dbReference>
<feature type="compositionally biased region" description="Polar residues" evidence="9">
    <location>
        <begin position="747"/>
        <end position="762"/>
    </location>
</feature>
<evidence type="ECO:0000259" key="10">
    <source>
        <dbReference type="PROSITE" id="PS50102"/>
    </source>
</evidence>
<dbReference type="Gene3D" id="3.30.70.330">
    <property type="match status" value="2"/>
</dbReference>
<dbReference type="InterPro" id="IPR011990">
    <property type="entry name" value="TPR-like_helical_dom_sf"/>
</dbReference>
<reference evidence="11" key="2">
    <citation type="submission" date="2015-02" db="UniProtKB">
        <authorList>
            <consortium name="EnsemblMetazoa"/>
        </authorList>
    </citation>
    <scope>IDENTIFICATION</scope>
</reference>
<dbReference type="InterPro" id="IPR012677">
    <property type="entry name" value="Nucleotide-bd_a/b_plait_sf"/>
</dbReference>
<keyword evidence="2" id="KW-0507">mRNA processing</keyword>
<evidence type="ECO:0000256" key="3">
    <source>
        <dbReference type="ARBA" id="ARBA00022737"/>
    </source>
</evidence>